<dbReference type="EMBL" id="CP028923">
    <property type="protein sequence ID" value="QCK16956.1"/>
    <property type="molecule type" value="Genomic_DNA"/>
</dbReference>
<dbReference type="Proteomes" id="UP000298616">
    <property type="component" value="Chromosome"/>
</dbReference>
<dbReference type="KEGG" id="fpf:DCC35_20585"/>
<gene>
    <name evidence="2" type="ORF">DCC35_20585</name>
</gene>
<keyword evidence="3" id="KW-1185">Reference proteome</keyword>
<evidence type="ECO:0000313" key="3">
    <source>
        <dbReference type="Proteomes" id="UP000298616"/>
    </source>
</evidence>
<dbReference type="InterPro" id="IPR046336">
    <property type="entry name" value="Lon_prtase_N_sf"/>
</dbReference>
<dbReference type="RefSeq" id="WP_137092548.1">
    <property type="nucleotide sequence ID" value="NZ_CP028923.1"/>
</dbReference>
<dbReference type="InterPro" id="IPR003111">
    <property type="entry name" value="Lon_prtase_N"/>
</dbReference>
<dbReference type="SMART" id="SM00464">
    <property type="entry name" value="LON"/>
    <property type="match status" value="1"/>
</dbReference>
<dbReference type="InterPro" id="IPR015947">
    <property type="entry name" value="PUA-like_sf"/>
</dbReference>
<evidence type="ECO:0000259" key="1">
    <source>
        <dbReference type="SMART" id="SM00464"/>
    </source>
</evidence>
<evidence type="ECO:0000313" key="2">
    <source>
        <dbReference type="EMBL" id="QCK16956.1"/>
    </source>
</evidence>
<dbReference type="Gene3D" id="2.30.130.40">
    <property type="entry name" value="LON domain-like"/>
    <property type="match status" value="1"/>
</dbReference>
<organism evidence="2 3">
    <name type="scientific">Mangrovivirga cuniculi</name>
    <dbReference type="NCBI Taxonomy" id="2715131"/>
    <lineage>
        <taxon>Bacteria</taxon>
        <taxon>Pseudomonadati</taxon>
        <taxon>Bacteroidota</taxon>
        <taxon>Cytophagia</taxon>
        <taxon>Cytophagales</taxon>
        <taxon>Mangrovivirgaceae</taxon>
        <taxon>Mangrovivirga</taxon>
    </lineage>
</organism>
<protein>
    <submittedName>
        <fullName evidence="2">Peptidase</fullName>
    </submittedName>
</protein>
<dbReference type="AlphaFoldDB" id="A0A4D7JXR1"/>
<dbReference type="Pfam" id="PF02190">
    <property type="entry name" value="LON_substr_bdg"/>
    <property type="match status" value="1"/>
</dbReference>
<sequence>MDDFLPLFPLKLVAYPGEPVNLHVFESRYKQLVNDCLKENTPFGIPGYVTGVIEYGIEVKIEELSKTYEDGRMDIKTRGERIFKVEEYKNPWPGKLYAGGHVSYLENEFDPTDPITKDKYYTLINELFELLNLKPIDPALEQIHSYDLAHKIGLSISQEYELLKFTRESERKKFIVDHLEHTLPVIREYERARGIIKMNGHFKHLKPPKF</sequence>
<feature type="domain" description="Lon N-terminal" evidence="1">
    <location>
        <begin position="4"/>
        <end position="188"/>
    </location>
</feature>
<name>A0A4D7JXR1_9BACT</name>
<dbReference type="OrthoDB" id="25394at2"/>
<accession>A0A4D7JXR1</accession>
<proteinExistence type="predicted"/>
<dbReference type="SUPFAM" id="SSF88697">
    <property type="entry name" value="PUA domain-like"/>
    <property type="match status" value="1"/>
</dbReference>
<reference evidence="2 3" key="1">
    <citation type="submission" date="2018-04" db="EMBL/GenBank/DDBJ databases">
        <title>Complete genome uncultured novel isolate.</title>
        <authorList>
            <person name="Merlino G."/>
        </authorList>
    </citation>
    <scope>NUCLEOTIDE SEQUENCE [LARGE SCALE GENOMIC DNA]</scope>
    <source>
        <strain evidence="3">R1DC9</strain>
    </source>
</reference>